<feature type="region of interest" description="Disordered" evidence="4">
    <location>
        <begin position="1"/>
        <end position="21"/>
    </location>
</feature>
<protein>
    <submittedName>
        <fullName evidence="6">Glutamate carboxypeptidase</fullName>
    </submittedName>
</protein>
<name>A0A7X5WWD9_STRMQ</name>
<evidence type="ECO:0000256" key="4">
    <source>
        <dbReference type="SAM" id="MobiDB-lite"/>
    </source>
</evidence>
<feature type="domain" description="Peptidase M20 dimerisation" evidence="5">
    <location>
        <begin position="193"/>
        <end position="284"/>
    </location>
</feature>
<organism evidence="6 7">
    <name type="scientific">Streptomyces malaysiensis</name>
    <dbReference type="NCBI Taxonomy" id="92644"/>
    <lineage>
        <taxon>Bacteria</taxon>
        <taxon>Bacillati</taxon>
        <taxon>Actinomycetota</taxon>
        <taxon>Actinomycetes</taxon>
        <taxon>Kitasatosporales</taxon>
        <taxon>Streptomycetaceae</taxon>
        <taxon>Streptomyces</taxon>
        <taxon>Streptomyces violaceusniger group</taxon>
    </lineage>
</organism>
<keyword evidence="6" id="KW-0121">Carboxypeptidase</keyword>
<dbReference type="InterPro" id="IPR011650">
    <property type="entry name" value="Peptidase_M20_dimer"/>
</dbReference>
<evidence type="ECO:0000313" key="7">
    <source>
        <dbReference type="Proteomes" id="UP000536624"/>
    </source>
</evidence>
<feature type="active site" evidence="3">
    <location>
        <position position="95"/>
    </location>
</feature>
<accession>A0A7X5WWD9</accession>
<keyword evidence="6" id="KW-0645">Protease</keyword>
<dbReference type="PIRSF" id="PIRSF037238">
    <property type="entry name" value="Carboxypeptidase_G2"/>
    <property type="match status" value="1"/>
</dbReference>
<dbReference type="Pfam" id="PF01546">
    <property type="entry name" value="Peptidase_M20"/>
    <property type="match status" value="1"/>
</dbReference>
<evidence type="ECO:0000256" key="3">
    <source>
        <dbReference type="PIRSR" id="PIRSR037238-1"/>
    </source>
</evidence>
<dbReference type="Proteomes" id="UP000536624">
    <property type="component" value="Unassembled WGS sequence"/>
</dbReference>
<keyword evidence="2" id="KW-0378">Hydrolase</keyword>
<feature type="active site" description="Proton acceptor" evidence="3">
    <location>
        <position position="157"/>
    </location>
</feature>
<dbReference type="SUPFAM" id="SSF53187">
    <property type="entry name" value="Zn-dependent exopeptidases"/>
    <property type="match status" value="1"/>
</dbReference>
<evidence type="ECO:0000256" key="2">
    <source>
        <dbReference type="ARBA" id="ARBA00022801"/>
    </source>
</evidence>
<dbReference type="Gene3D" id="3.30.70.360">
    <property type="match status" value="1"/>
</dbReference>
<evidence type="ECO:0000313" key="6">
    <source>
        <dbReference type="EMBL" id="NIY62235.1"/>
    </source>
</evidence>
<sequence length="393" mass="40033">MPSAPTSDSVPSAALGQPSGVPAVDLDKFLADLERLVQVESPSTDRDAVARSARVVADVVERRLGRRPEIVRVDGVDHVVLRGCDSQVLLLGHHDTVWPIGTLADLPFSVEDGVVRGPGCFDMLVGVVQVVHALALLRARHGDTVLDRVTVLVTGDEEIGSTTSRGLIETEASGCRAALVLEAAGPGGALKTQRKGVSLYELEVLGRAAHSGLEPERGVNATLGVAELVLALADLADPAVGTTVTPTLMASGTAANTVPARATVAVDVRARTVAEQERVDTAVRALGVGVAEAIVVVHGGINRPPLEAAASGDLFARAARLAADLGQPPLTSMAVGGASDGNITAGAGVPTLDGLGAVGGGAHARDEHAEVAWITPRAELLAALVLDLVSDGS</sequence>
<dbReference type="SUPFAM" id="SSF55031">
    <property type="entry name" value="Bacterial exopeptidase dimerisation domain"/>
    <property type="match status" value="1"/>
</dbReference>
<evidence type="ECO:0000256" key="1">
    <source>
        <dbReference type="ARBA" id="ARBA00022723"/>
    </source>
</evidence>
<dbReference type="AlphaFoldDB" id="A0A7X5WWD9"/>
<dbReference type="EMBL" id="JAALLH010000001">
    <property type="protein sequence ID" value="NIY62235.1"/>
    <property type="molecule type" value="Genomic_DNA"/>
</dbReference>
<dbReference type="Pfam" id="PF07687">
    <property type="entry name" value="M20_dimer"/>
    <property type="match status" value="1"/>
</dbReference>
<dbReference type="InterPro" id="IPR002933">
    <property type="entry name" value="Peptidase_M20"/>
</dbReference>
<dbReference type="Gene3D" id="3.40.630.10">
    <property type="entry name" value="Zn peptidases"/>
    <property type="match status" value="1"/>
</dbReference>
<keyword evidence="1" id="KW-0479">Metal-binding</keyword>
<proteinExistence type="predicted"/>
<dbReference type="InterPro" id="IPR050072">
    <property type="entry name" value="Peptidase_M20A"/>
</dbReference>
<comment type="caution">
    <text evidence="6">The sequence shown here is derived from an EMBL/GenBank/DDBJ whole genome shotgun (WGS) entry which is preliminary data.</text>
</comment>
<feature type="compositionally biased region" description="Polar residues" evidence="4">
    <location>
        <begin position="1"/>
        <end position="10"/>
    </location>
</feature>
<gene>
    <name evidence="6" type="ORF">SMALB_0137</name>
</gene>
<dbReference type="InterPro" id="IPR036264">
    <property type="entry name" value="Bact_exopeptidase_dim_dom"/>
</dbReference>
<dbReference type="InterPro" id="IPR017150">
    <property type="entry name" value="Pept_M20_glutamate_carboxypep"/>
</dbReference>
<evidence type="ECO:0000259" key="5">
    <source>
        <dbReference type="Pfam" id="PF07687"/>
    </source>
</evidence>
<dbReference type="GO" id="GO:0046872">
    <property type="term" value="F:metal ion binding"/>
    <property type="evidence" value="ECO:0007669"/>
    <property type="project" value="UniProtKB-KW"/>
</dbReference>
<dbReference type="PANTHER" id="PTHR43808:SF9">
    <property type="entry name" value="BLL0789 PROTEIN"/>
    <property type="match status" value="1"/>
</dbReference>
<dbReference type="PANTHER" id="PTHR43808">
    <property type="entry name" value="ACETYLORNITHINE DEACETYLASE"/>
    <property type="match status" value="1"/>
</dbReference>
<reference evidence="6 7" key="1">
    <citation type="submission" date="2020-02" db="EMBL/GenBank/DDBJ databases">
        <title>Streptomyces malaysiensis DSM14702 (JHCC583434, PFL_A843) Genome sequencing and assembly.</title>
        <authorList>
            <person name="Samborskyy M."/>
        </authorList>
    </citation>
    <scope>NUCLEOTIDE SEQUENCE [LARGE SCALE GENOMIC DNA]</scope>
    <source>
        <strain evidence="6 7">DSM 14702</strain>
    </source>
</reference>
<dbReference type="GO" id="GO:0004180">
    <property type="term" value="F:carboxypeptidase activity"/>
    <property type="evidence" value="ECO:0007669"/>
    <property type="project" value="UniProtKB-KW"/>
</dbReference>